<dbReference type="InterPro" id="IPR036388">
    <property type="entry name" value="WH-like_DNA-bd_sf"/>
</dbReference>
<keyword evidence="8" id="KW-1185">Reference proteome</keyword>
<gene>
    <name evidence="7" type="ORF">SAMN02949497_0867</name>
</gene>
<dbReference type="PROSITE" id="PS50931">
    <property type="entry name" value="HTH_LYSR"/>
    <property type="match status" value="1"/>
</dbReference>
<sequence>MNLRDLKYLVAVADLNHFSLAAERCCVSQPTLSTQLKKLEDELGVALFERNNRSVRTTEAGGRIIAVARRVLAEVEAMEEIAAGTRDPYAGTFRLGGFPTLASYVFPAAVPAIVQALPKLKLLLIEEKTDALVEQLRAGRCDAALLALPVNDPALVSMRLFDDPFLLAVSPEHPLAARERVDLRDLADLRLLLLDEGHCLRDQALNLCYRHGGHEEVDFRATSLETLRMMVRAGTGITLMPWTAAREDHTGIRYLPFAEPQPRRLIGLVWRKTTARGPLIGKLIELLREISRAWAAPG</sequence>
<keyword evidence="5" id="KW-0804">Transcription</keyword>
<evidence type="ECO:0000256" key="3">
    <source>
        <dbReference type="ARBA" id="ARBA00023125"/>
    </source>
</evidence>
<dbReference type="AlphaFoldDB" id="A0A1Y6CTR8"/>
<accession>A0A1Y6CTR8</accession>
<dbReference type="Pfam" id="PF00126">
    <property type="entry name" value="HTH_1"/>
    <property type="match status" value="1"/>
</dbReference>
<dbReference type="InterPro" id="IPR005119">
    <property type="entry name" value="LysR_subst-bd"/>
</dbReference>
<dbReference type="InterPro" id="IPR000847">
    <property type="entry name" value="LysR_HTH_N"/>
</dbReference>
<dbReference type="STRING" id="1760988.SAMN02949497_0867"/>
<dbReference type="RefSeq" id="WP_085210277.1">
    <property type="nucleotide sequence ID" value="NZ_FXAM01000001.1"/>
</dbReference>
<proteinExistence type="inferred from homology"/>
<dbReference type="Gene3D" id="1.10.10.10">
    <property type="entry name" value="Winged helix-like DNA-binding domain superfamily/Winged helix DNA-binding domain"/>
    <property type="match status" value="1"/>
</dbReference>
<evidence type="ECO:0000256" key="2">
    <source>
        <dbReference type="ARBA" id="ARBA00023015"/>
    </source>
</evidence>
<dbReference type="FunFam" id="1.10.10.10:FF:000001">
    <property type="entry name" value="LysR family transcriptional regulator"/>
    <property type="match status" value="1"/>
</dbReference>
<evidence type="ECO:0000256" key="1">
    <source>
        <dbReference type="ARBA" id="ARBA00009437"/>
    </source>
</evidence>
<evidence type="ECO:0000256" key="4">
    <source>
        <dbReference type="ARBA" id="ARBA00023159"/>
    </source>
</evidence>
<dbReference type="CDD" id="cd08411">
    <property type="entry name" value="PBP2_OxyR"/>
    <property type="match status" value="1"/>
</dbReference>
<dbReference type="GO" id="GO:0003700">
    <property type="term" value="F:DNA-binding transcription factor activity"/>
    <property type="evidence" value="ECO:0007669"/>
    <property type="project" value="InterPro"/>
</dbReference>
<dbReference type="Pfam" id="PF03466">
    <property type="entry name" value="LysR_substrate"/>
    <property type="match status" value="1"/>
</dbReference>
<evidence type="ECO:0000313" key="7">
    <source>
        <dbReference type="EMBL" id="SMF93580.1"/>
    </source>
</evidence>
<reference evidence="7 8" key="1">
    <citation type="submission" date="2016-12" db="EMBL/GenBank/DDBJ databases">
        <authorList>
            <person name="Song W.-J."/>
            <person name="Kurnit D.M."/>
        </authorList>
    </citation>
    <scope>NUCLEOTIDE SEQUENCE [LARGE SCALE GENOMIC DNA]</scope>
    <source>
        <strain evidence="7 8">175</strain>
    </source>
</reference>
<protein>
    <submittedName>
        <fullName evidence="7">LysR family transcriptional regulator, hydrogen peroxide-inducible genes activator</fullName>
    </submittedName>
</protein>
<dbReference type="OrthoDB" id="9775392at2"/>
<dbReference type="Gene3D" id="3.40.190.10">
    <property type="entry name" value="Periplasmic binding protein-like II"/>
    <property type="match status" value="2"/>
</dbReference>
<keyword evidence="4" id="KW-0010">Activator</keyword>
<dbReference type="GO" id="GO:0003677">
    <property type="term" value="F:DNA binding"/>
    <property type="evidence" value="ECO:0007669"/>
    <property type="project" value="UniProtKB-KW"/>
</dbReference>
<dbReference type="SUPFAM" id="SSF46785">
    <property type="entry name" value="Winged helix' DNA-binding domain"/>
    <property type="match status" value="1"/>
</dbReference>
<evidence type="ECO:0000259" key="6">
    <source>
        <dbReference type="PROSITE" id="PS50931"/>
    </source>
</evidence>
<dbReference type="EMBL" id="FXAM01000001">
    <property type="protein sequence ID" value="SMF93580.1"/>
    <property type="molecule type" value="Genomic_DNA"/>
</dbReference>
<keyword evidence="3" id="KW-0238">DNA-binding</keyword>
<name>A0A1Y6CTR8_9GAMM</name>
<dbReference type="InterPro" id="IPR036390">
    <property type="entry name" value="WH_DNA-bd_sf"/>
</dbReference>
<evidence type="ECO:0000313" key="8">
    <source>
        <dbReference type="Proteomes" id="UP000192923"/>
    </source>
</evidence>
<dbReference type="PANTHER" id="PTHR30346:SF26">
    <property type="entry name" value="HYDROGEN PEROXIDE-INDUCIBLE GENES ACTIVATOR"/>
    <property type="match status" value="1"/>
</dbReference>
<comment type="similarity">
    <text evidence="1">Belongs to the LysR transcriptional regulatory family.</text>
</comment>
<evidence type="ECO:0000256" key="5">
    <source>
        <dbReference type="ARBA" id="ARBA00023163"/>
    </source>
</evidence>
<dbReference type="PANTHER" id="PTHR30346">
    <property type="entry name" value="TRANSCRIPTIONAL DUAL REGULATOR HCAR-RELATED"/>
    <property type="match status" value="1"/>
</dbReference>
<dbReference type="SUPFAM" id="SSF53850">
    <property type="entry name" value="Periplasmic binding protein-like II"/>
    <property type="match status" value="1"/>
</dbReference>
<dbReference type="PRINTS" id="PR00039">
    <property type="entry name" value="HTHLYSR"/>
</dbReference>
<dbReference type="Proteomes" id="UP000192923">
    <property type="component" value="Unassembled WGS sequence"/>
</dbReference>
<feature type="domain" description="HTH lysR-type" evidence="6">
    <location>
        <begin position="1"/>
        <end position="58"/>
    </location>
</feature>
<dbReference type="GO" id="GO:0032993">
    <property type="term" value="C:protein-DNA complex"/>
    <property type="evidence" value="ECO:0007669"/>
    <property type="project" value="TreeGrafter"/>
</dbReference>
<organism evidence="7 8">
    <name type="scientific">Methylomagnum ishizawai</name>
    <dbReference type="NCBI Taxonomy" id="1760988"/>
    <lineage>
        <taxon>Bacteria</taxon>
        <taxon>Pseudomonadati</taxon>
        <taxon>Pseudomonadota</taxon>
        <taxon>Gammaproteobacteria</taxon>
        <taxon>Methylococcales</taxon>
        <taxon>Methylococcaceae</taxon>
        <taxon>Methylomagnum</taxon>
    </lineage>
</organism>
<keyword evidence="2" id="KW-0805">Transcription regulation</keyword>